<organism evidence="1 2">
    <name type="scientific">Mariniphaga sediminis</name>
    <dbReference type="NCBI Taxonomy" id="1628158"/>
    <lineage>
        <taxon>Bacteria</taxon>
        <taxon>Pseudomonadati</taxon>
        <taxon>Bacteroidota</taxon>
        <taxon>Bacteroidia</taxon>
        <taxon>Marinilabiliales</taxon>
        <taxon>Prolixibacteraceae</taxon>
        <taxon>Mariniphaga</taxon>
    </lineage>
</organism>
<sequence>MAMGRTSIKFRIMIHYEKFIHHHFISVFYFPLPGSTGTISKSFSHLLGLLKSISYVKVIKCGVYFGI</sequence>
<gene>
    <name evidence="1" type="ORF">D1164_04025</name>
</gene>
<evidence type="ECO:0000313" key="2">
    <source>
        <dbReference type="Proteomes" id="UP000266441"/>
    </source>
</evidence>
<evidence type="ECO:0000313" key="1">
    <source>
        <dbReference type="EMBL" id="RIH66769.1"/>
    </source>
</evidence>
<dbReference type="AlphaFoldDB" id="A0A399D535"/>
<dbReference type="EMBL" id="QWET01000002">
    <property type="protein sequence ID" value="RIH66769.1"/>
    <property type="molecule type" value="Genomic_DNA"/>
</dbReference>
<proteinExistence type="predicted"/>
<name>A0A399D535_9BACT</name>
<accession>A0A399D535</accession>
<comment type="caution">
    <text evidence="1">The sequence shown here is derived from an EMBL/GenBank/DDBJ whole genome shotgun (WGS) entry which is preliminary data.</text>
</comment>
<dbReference type="Proteomes" id="UP000266441">
    <property type="component" value="Unassembled WGS sequence"/>
</dbReference>
<keyword evidence="2" id="KW-1185">Reference proteome</keyword>
<protein>
    <submittedName>
        <fullName evidence="1">Uncharacterized protein</fullName>
    </submittedName>
</protein>
<reference evidence="1 2" key="1">
    <citation type="journal article" date="2015" name="Int. J. Syst. Evol. Microbiol.">
        <title>Mariniphaga sediminis sp. nov., isolated from coastal sediment.</title>
        <authorList>
            <person name="Wang F.Q."/>
            <person name="Shen Q.Y."/>
            <person name="Chen G.J."/>
            <person name="Du Z.J."/>
        </authorList>
    </citation>
    <scope>NUCLEOTIDE SEQUENCE [LARGE SCALE GENOMIC DNA]</scope>
    <source>
        <strain evidence="1 2">SY21</strain>
    </source>
</reference>